<dbReference type="GeneID" id="24107631"/>
<evidence type="ECO:0000256" key="1">
    <source>
        <dbReference type="SAM" id="MobiDB-lite"/>
    </source>
</evidence>
<dbReference type="Proteomes" id="UP000014071">
    <property type="component" value="Unassembled WGS sequence"/>
</dbReference>
<dbReference type="eggNOG" id="ENOG502RE90">
    <property type="taxonomic scope" value="Eukaryota"/>
</dbReference>
<dbReference type="RefSeq" id="XP_012188352.1">
    <property type="nucleotide sequence ID" value="XM_012332962.1"/>
</dbReference>
<dbReference type="HOGENOM" id="CLU_580218_0_0_1"/>
<proteinExistence type="predicted"/>
<evidence type="ECO:0000313" key="3">
    <source>
        <dbReference type="Proteomes" id="UP000014071"/>
    </source>
</evidence>
<accession>R9P9K7</accession>
<evidence type="ECO:0000313" key="2">
    <source>
        <dbReference type="EMBL" id="GAC94765.1"/>
    </source>
</evidence>
<dbReference type="EMBL" id="DF238786">
    <property type="protein sequence ID" value="GAC94765.1"/>
    <property type="molecule type" value="Genomic_DNA"/>
</dbReference>
<organism evidence="2 3">
    <name type="scientific">Pseudozyma hubeiensis (strain SY62)</name>
    <name type="common">Yeast</name>
    <dbReference type="NCBI Taxonomy" id="1305764"/>
    <lineage>
        <taxon>Eukaryota</taxon>
        <taxon>Fungi</taxon>
        <taxon>Dikarya</taxon>
        <taxon>Basidiomycota</taxon>
        <taxon>Ustilaginomycotina</taxon>
        <taxon>Ustilaginomycetes</taxon>
        <taxon>Ustilaginales</taxon>
        <taxon>Ustilaginaceae</taxon>
        <taxon>Pseudozyma</taxon>
    </lineage>
</organism>
<sequence>MKAKRDDVQPALESDAQVRPSRSSSIGSEDTLVPGAEQDCSVPQQPIVTCKVTGVESSATSALEPISLDQHFVSSSAQTKWHLRTLSTNDTAHEANHLSRPPSRRDSLQALLSFLDHEKPQIAQAHETLARQQFSLDRLRVVMDEFEARLHRFRSMSDQLVVELQLQMDERDPMLDEMLLLSIRRATSQSLEAAIMVSWFRETRLSKVTPETNIEAKERSTTLSRSMAEVSSNAQPRLKQKNDQQVCLKAMPDIRGPSPHPDRRFEGVRPHTAQADGRNMNVCDAKLPRLARSASKRSAGVQPRLRSLSNAGIDPYGLAHGNVTAQSASSLVEPGCTIQDSTRFLFPHPSPAPPTVSSTTWSTTRIVRKPKLSLKSFLNTHIPPLVASASTDTIIAPSSHTESHNQSDASHQYLDDEWNVVLASLDYVPPSLAKRAEPAPEKGPTRIDMHLAKLTAWVDGIGRRRHQRRVA</sequence>
<dbReference type="AlphaFoldDB" id="R9P9K7"/>
<reference evidence="3" key="1">
    <citation type="journal article" date="2013" name="Genome Announc.">
        <title>Draft genome sequence of the basidiomycetous yeast-like fungus Pseudozyma hubeiensis SY62, which produces an abundant amount of the biosurfactant mannosylerythritol lipids.</title>
        <authorList>
            <person name="Konishi M."/>
            <person name="Hatada Y."/>
            <person name="Horiuchi J."/>
        </authorList>
    </citation>
    <scope>NUCLEOTIDE SEQUENCE [LARGE SCALE GENOMIC DNA]</scope>
    <source>
        <strain evidence="3">SY62</strain>
    </source>
</reference>
<gene>
    <name evidence="2" type="ORF">PHSY_002338</name>
</gene>
<name>R9P9K7_PSEHS</name>
<keyword evidence="3" id="KW-1185">Reference proteome</keyword>
<feature type="region of interest" description="Disordered" evidence="1">
    <location>
        <begin position="1"/>
        <end position="40"/>
    </location>
</feature>
<protein>
    <submittedName>
        <fullName evidence="2">Cytoskeleton assembly control protein</fullName>
    </submittedName>
</protein>
<dbReference type="OrthoDB" id="2551086at2759"/>